<organism evidence="1 2">
    <name type="scientific">Lepagella muris</name>
    <dbReference type="NCBI Taxonomy" id="3032870"/>
    <lineage>
        <taxon>Bacteria</taxon>
        <taxon>Pseudomonadati</taxon>
        <taxon>Bacteroidota</taxon>
        <taxon>Bacteroidia</taxon>
        <taxon>Bacteroidales</taxon>
        <taxon>Muribaculaceae</taxon>
        <taxon>Lepagella</taxon>
    </lineage>
</organism>
<keyword evidence="2" id="KW-1185">Reference proteome</keyword>
<reference evidence="1" key="1">
    <citation type="submission" date="2019-04" db="EMBL/GenBank/DDBJ databases">
        <title>Microbes associate with the intestines of laboratory mice.</title>
        <authorList>
            <person name="Navarre W."/>
            <person name="Wong E."/>
            <person name="Huang K."/>
            <person name="Tropini C."/>
            <person name="Ng K."/>
            <person name="Yu B."/>
        </authorList>
    </citation>
    <scope>NUCLEOTIDE SEQUENCE</scope>
    <source>
        <strain evidence="1">NM04_E33</strain>
    </source>
</reference>
<evidence type="ECO:0000313" key="1">
    <source>
        <dbReference type="EMBL" id="TGY77794.1"/>
    </source>
</evidence>
<gene>
    <name evidence="1" type="ORF">E5331_13235</name>
</gene>
<proteinExistence type="predicted"/>
<accession>A0AC61RKI9</accession>
<dbReference type="Proteomes" id="UP000306319">
    <property type="component" value="Unassembled WGS sequence"/>
</dbReference>
<name>A0AC61RKI9_9BACT</name>
<evidence type="ECO:0000313" key="2">
    <source>
        <dbReference type="Proteomes" id="UP000306319"/>
    </source>
</evidence>
<dbReference type="EMBL" id="SRYB01000020">
    <property type="protein sequence ID" value="TGY77794.1"/>
    <property type="molecule type" value="Genomic_DNA"/>
</dbReference>
<comment type="caution">
    <text evidence="1">The sequence shown here is derived from an EMBL/GenBank/DDBJ whole genome shotgun (WGS) entry which is preliminary data.</text>
</comment>
<sequence>MKKVSTLTFIITLMISTLFSKSAIAENQDTYNVPMQKVESYKIDRDGRRSIAHPIICVINRDGTVSGIQPEEINTYEIWDNTGEICIMSSSSPKEFTDFIFTYPDNYQIRITADDFYLIGRL</sequence>
<protein>
    <submittedName>
        <fullName evidence="1">Uncharacterized protein</fullName>
    </submittedName>
</protein>